<accession>A0A498IGP2</accession>
<proteinExistence type="predicted"/>
<evidence type="ECO:0000313" key="1">
    <source>
        <dbReference type="EMBL" id="RXH80671.1"/>
    </source>
</evidence>
<organism evidence="1 2">
    <name type="scientific">Malus domestica</name>
    <name type="common">Apple</name>
    <name type="synonym">Pyrus malus</name>
    <dbReference type="NCBI Taxonomy" id="3750"/>
    <lineage>
        <taxon>Eukaryota</taxon>
        <taxon>Viridiplantae</taxon>
        <taxon>Streptophyta</taxon>
        <taxon>Embryophyta</taxon>
        <taxon>Tracheophyta</taxon>
        <taxon>Spermatophyta</taxon>
        <taxon>Magnoliopsida</taxon>
        <taxon>eudicotyledons</taxon>
        <taxon>Gunneridae</taxon>
        <taxon>Pentapetalae</taxon>
        <taxon>rosids</taxon>
        <taxon>fabids</taxon>
        <taxon>Rosales</taxon>
        <taxon>Rosaceae</taxon>
        <taxon>Amygdaloideae</taxon>
        <taxon>Maleae</taxon>
        <taxon>Malus</taxon>
    </lineage>
</organism>
<dbReference type="Proteomes" id="UP000290289">
    <property type="component" value="Chromosome 12"/>
</dbReference>
<protein>
    <submittedName>
        <fullName evidence="1">Uncharacterized protein</fullName>
    </submittedName>
</protein>
<evidence type="ECO:0000313" key="2">
    <source>
        <dbReference type="Proteomes" id="UP000290289"/>
    </source>
</evidence>
<sequence>MIGKHNDWQCIVHLNKDRLDDLVEVTKKYFEVEVLEMSKDYFRNSVEAAEDISRDAIKGNIKDVLNDAKNVDVDVAKKDVVDSVEGGVGGMSKIWELKQTIAKLEKKNSSLTVEQDRIANALLAKKF</sequence>
<comment type="caution">
    <text evidence="1">The sequence shown here is derived from an EMBL/GenBank/DDBJ whole genome shotgun (WGS) entry which is preliminary data.</text>
</comment>
<dbReference type="AlphaFoldDB" id="A0A498IGP2"/>
<dbReference type="EMBL" id="RDQH01000338">
    <property type="protein sequence ID" value="RXH80671.1"/>
    <property type="molecule type" value="Genomic_DNA"/>
</dbReference>
<name>A0A498IGP2_MALDO</name>
<keyword evidence="2" id="KW-1185">Reference proteome</keyword>
<gene>
    <name evidence="1" type="ORF">DVH24_004585</name>
</gene>
<reference evidence="1 2" key="1">
    <citation type="submission" date="2018-10" db="EMBL/GenBank/DDBJ databases">
        <title>A high-quality apple genome assembly.</title>
        <authorList>
            <person name="Hu J."/>
        </authorList>
    </citation>
    <scope>NUCLEOTIDE SEQUENCE [LARGE SCALE GENOMIC DNA]</scope>
    <source>
        <strain evidence="2">cv. HFTH1</strain>
        <tissue evidence="1">Young leaf</tissue>
    </source>
</reference>